<proteinExistence type="predicted"/>
<dbReference type="Proteomes" id="UP000000304">
    <property type="component" value="Chromosome 3L"/>
</dbReference>
<dbReference type="OrthoDB" id="19923at2759"/>
<dbReference type="Gene3D" id="1.10.555.10">
    <property type="entry name" value="Rho GTPase activation protein"/>
    <property type="match status" value="1"/>
</dbReference>
<evidence type="ECO:0000313" key="2">
    <source>
        <dbReference type="EMBL" id="EDX10193.1"/>
    </source>
</evidence>
<dbReference type="InterPro" id="IPR008936">
    <property type="entry name" value="Rho_GTPase_activation_prot"/>
</dbReference>
<dbReference type="SUPFAM" id="SSF48350">
    <property type="entry name" value="GTPase activation domain, GAP"/>
    <property type="match status" value="1"/>
</dbReference>
<dbReference type="STRING" id="7240.B4QR63"/>
<dbReference type="AlphaFoldDB" id="B4QR63"/>
<gene>
    <name evidence="2" type="primary">Dsim\GD14362</name>
    <name evidence="2" type="ORF">Dsim_GD14362</name>
</gene>
<dbReference type="PROSITE" id="PS50238">
    <property type="entry name" value="RHOGAP"/>
    <property type="match status" value="1"/>
</dbReference>
<dbReference type="HOGENOM" id="CLU_2998670_0_0_1"/>
<dbReference type="EMBL" id="CM000363">
    <property type="protein sequence ID" value="EDX10193.1"/>
    <property type="molecule type" value="Genomic_DNA"/>
</dbReference>
<feature type="domain" description="Rho-GAP" evidence="1">
    <location>
        <begin position="1"/>
        <end position="45"/>
    </location>
</feature>
<dbReference type="Bgee" id="FBgn0186046">
    <property type="expression patterns" value="Expressed in adult organism and 3 other cell types or tissues"/>
</dbReference>
<name>B4QR63_DROSI</name>
<dbReference type="InterPro" id="IPR000198">
    <property type="entry name" value="RhoGAP_dom"/>
</dbReference>
<organism evidence="2 3">
    <name type="scientific">Drosophila simulans</name>
    <name type="common">Fruit fly</name>
    <dbReference type="NCBI Taxonomy" id="7240"/>
    <lineage>
        <taxon>Eukaryota</taxon>
        <taxon>Metazoa</taxon>
        <taxon>Ecdysozoa</taxon>
        <taxon>Arthropoda</taxon>
        <taxon>Hexapoda</taxon>
        <taxon>Insecta</taxon>
        <taxon>Pterygota</taxon>
        <taxon>Neoptera</taxon>
        <taxon>Endopterygota</taxon>
        <taxon>Diptera</taxon>
        <taxon>Brachycera</taxon>
        <taxon>Muscomorpha</taxon>
        <taxon>Ephydroidea</taxon>
        <taxon>Drosophilidae</taxon>
        <taxon>Drosophila</taxon>
        <taxon>Sophophora</taxon>
    </lineage>
</organism>
<sequence length="57" mass="6415">MTSSNLAIVFGPNFLWSRSTSTSLEEIAPINAFVDFVLQNHKDIYLIDVNQRTVSVD</sequence>
<dbReference type="GO" id="GO:0007165">
    <property type="term" value="P:signal transduction"/>
    <property type="evidence" value="ECO:0007669"/>
    <property type="project" value="InterPro"/>
</dbReference>
<dbReference type="SMR" id="B4QR63"/>
<reference evidence="2 3" key="1">
    <citation type="journal article" date="2007" name="Nature">
        <title>Evolution of genes and genomes on the Drosophila phylogeny.</title>
        <authorList>
            <consortium name="Drosophila 12 Genomes Consortium"/>
            <person name="Clark A.G."/>
            <person name="Eisen M.B."/>
            <person name="Smith D.R."/>
            <person name="Bergman C.M."/>
            <person name="Oliver B."/>
            <person name="Markow T.A."/>
            <person name="Kaufman T.C."/>
            <person name="Kellis M."/>
            <person name="Gelbart W."/>
            <person name="Iyer V.N."/>
            <person name="Pollard D.A."/>
            <person name="Sackton T.B."/>
            <person name="Larracuente A.M."/>
            <person name="Singh N.D."/>
            <person name="Abad J.P."/>
            <person name="Abt D.N."/>
            <person name="Adryan B."/>
            <person name="Aguade M."/>
            <person name="Akashi H."/>
            <person name="Anderson W.W."/>
            <person name="Aquadro C.F."/>
            <person name="Ardell D.H."/>
            <person name="Arguello R."/>
            <person name="Artieri C.G."/>
            <person name="Barbash D.A."/>
            <person name="Barker D."/>
            <person name="Barsanti P."/>
            <person name="Batterham P."/>
            <person name="Batzoglou S."/>
            <person name="Begun D."/>
            <person name="Bhutkar A."/>
            <person name="Blanco E."/>
            <person name="Bosak S.A."/>
            <person name="Bradley R.K."/>
            <person name="Brand A.D."/>
            <person name="Brent M.R."/>
            <person name="Brooks A.N."/>
            <person name="Brown R.H."/>
            <person name="Butlin R.K."/>
            <person name="Caggese C."/>
            <person name="Calvi B.R."/>
            <person name="Bernardo de Carvalho A."/>
            <person name="Caspi A."/>
            <person name="Castrezana S."/>
            <person name="Celniker S.E."/>
            <person name="Chang J.L."/>
            <person name="Chapple C."/>
            <person name="Chatterji S."/>
            <person name="Chinwalla A."/>
            <person name="Civetta A."/>
            <person name="Clifton S.W."/>
            <person name="Comeron J.M."/>
            <person name="Costello J.C."/>
            <person name="Coyne J.A."/>
            <person name="Daub J."/>
            <person name="David R.G."/>
            <person name="Delcher A.L."/>
            <person name="Delehaunty K."/>
            <person name="Do C.B."/>
            <person name="Ebling H."/>
            <person name="Edwards K."/>
            <person name="Eickbush T."/>
            <person name="Evans J.D."/>
            <person name="Filipski A."/>
            <person name="Findeiss S."/>
            <person name="Freyhult E."/>
            <person name="Fulton L."/>
            <person name="Fulton R."/>
            <person name="Garcia A.C."/>
            <person name="Gardiner A."/>
            <person name="Garfield D.A."/>
            <person name="Garvin B.E."/>
            <person name="Gibson G."/>
            <person name="Gilbert D."/>
            <person name="Gnerre S."/>
            <person name="Godfrey J."/>
            <person name="Good R."/>
            <person name="Gotea V."/>
            <person name="Gravely B."/>
            <person name="Greenberg A.J."/>
            <person name="Griffiths-Jones S."/>
            <person name="Gross S."/>
            <person name="Guigo R."/>
            <person name="Gustafson E.A."/>
            <person name="Haerty W."/>
            <person name="Hahn M.W."/>
            <person name="Halligan D.L."/>
            <person name="Halpern A.L."/>
            <person name="Halter G.M."/>
            <person name="Han M.V."/>
            <person name="Heger A."/>
            <person name="Hillier L."/>
            <person name="Hinrichs A.S."/>
            <person name="Holmes I."/>
            <person name="Hoskins R.A."/>
            <person name="Hubisz M.J."/>
            <person name="Hultmark D."/>
            <person name="Huntley M.A."/>
            <person name="Jaffe D.B."/>
            <person name="Jagadeeshan S."/>
            <person name="Jeck W.R."/>
            <person name="Johnson J."/>
            <person name="Jones C.D."/>
            <person name="Jordan W.C."/>
            <person name="Karpen G.H."/>
            <person name="Kataoka E."/>
            <person name="Keightley P.D."/>
            <person name="Kheradpour P."/>
            <person name="Kirkness E.F."/>
            <person name="Koerich L.B."/>
            <person name="Kristiansen K."/>
            <person name="Kudrna D."/>
            <person name="Kulathinal R.J."/>
            <person name="Kumar S."/>
            <person name="Kwok R."/>
            <person name="Lander E."/>
            <person name="Langley C.H."/>
            <person name="Lapoint R."/>
            <person name="Lazzaro B.P."/>
            <person name="Lee S.J."/>
            <person name="Levesque L."/>
            <person name="Li R."/>
            <person name="Lin C.F."/>
            <person name="Lin M.F."/>
            <person name="Lindblad-Toh K."/>
            <person name="Llopart A."/>
            <person name="Long M."/>
            <person name="Low L."/>
            <person name="Lozovsky E."/>
            <person name="Lu J."/>
            <person name="Luo M."/>
            <person name="Machado C.A."/>
            <person name="Makalowski W."/>
            <person name="Marzo M."/>
            <person name="Matsuda M."/>
            <person name="Matzkin L."/>
            <person name="McAllister B."/>
            <person name="McBride C.S."/>
            <person name="McKernan B."/>
            <person name="McKernan K."/>
            <person name="Mendez-Lago M."/>
            <person name="Minx P."/>
            <person name="Mollenhauer M.U."/>
            <person name="Montooth K."/>
            <person name="Mount S.M."/>
            <person name="Mu X."/>
            <person name="Myers E."/>
            <person name="Negre B."/>
            <person name="Newfeld S."/>
            <person name="Nielsen R."/>
            <person name="Noor M.A."/>
            <person name="O'Grady P."/>
            <person name="Pachter L."/>
            <person name="Papaceit M."/>
            <person name="Parisi M.J."/>
            <person name="Parisi M."/>
            <person name="Parts L."/>
            <person name="Pedersen J.S."/>
            <person name="Pesole G."/>
            <person name="Phillippy A.M."/>
            <person name="Ponting C.P."/>
            <person name="Pop M."/>
            <person name="Porcelli D."/>
            <person name="Powell J.R."/>
            <person name="Prohaska S."/>
            <person name="Pruitt K."/>
            <person name="Puig M."/>
            <person name="Quesneville H."/>
            <person name="Ram K.R."/>
            <person name="Rand D."/>
            <person name="Rasmussen M.D."/>
            <person name="Reed L.K."/>
            <person name="Reenan R."/>
            <person name="Reily A."/>
            <person name="Remington K.A."/>
            <person name="Rieger T.T."/>
            <person name="Ritchie M.G."/>
            <person name="Robin C."/>
            <person name="Rogers Y.H."/>
            <person name="Rohde C."/>
            <person name="Rozas J."/>
            <person name="Rubenfield M.J."/>
            <person name="Ruiz A."/>
            <person name="Russo S."/>
            <person name="Salzberg S.L."/>
            <person name="Sanchez-Gracia A."/>
            <person name="Saranga D.J."/>
            <person name="Sato H."/>
            <person name="Schaeffer S.W."/>
            <person name="Schatz M.C."/>
            <person name="Schlenke T."/>
            <person name="Schwartz R."/>
            <person name="Segarra C."/>
            <person name="Singh R.S."/>
            <person name="Sirot L."/>
            <person name="Sirota M."/>
            <person name="Sisneros N.B."/>
            <person name="Smith C.D."/>
            <person name="Smith T.F."/>
            <person name="Spieth J."/>
            <person name="Stage D.E."/>
            <person name="Stark A."/>
            <person name="Stephan W."/>
            <person name="Strausberg R.L."/>
            <person name="Strempel S."/>
            <person name="Sturgill D."/>
            <person name="Sutton G."/>
            <person name="Sutton G.G."/>
            <person name="Tao W."/>
            <person name="Teichmann S."/>
            <person name="Tobari Y.N."/>
            <person name="Tomimura Y."/>
            <person name="Tsolas J.M."/>
            <person name="Valente V.L."/>
            <person name="Venter E."/>
            <person name="Venter J.C."/>
            <person name="Vicario S."/>
            <person name="Vieira F.G."/>
            <person name="Vilella A.J."/>
            <person name="Villasante A."/>
            <person name="Walenz B."/>
            <person name="Wang J."/>
            <person name="Wasserman M."/>
            <person name="Watts T."/>
            <person name="Wilson D."/>
            <person name="Wilson R.K."/>
            <person name="Wing R.A."/>
            <person name="Wolfner M.F."/>
            <person name="Wong A."/>
            <person name="Wong G.K."/>
            <person name="Wu C.I."/>
            <person name="Wu G."/>
            <person name="Yamamoto D."/>
            <person name="Yang H.P."/>
            <person name="Yang S.P."/>
            <person name="Yorke J.A."/>
            <person name="Yoshida K."/>
            <person name="Zdobnov E."/>
            <person name="Zhang P."/>
            <person name="Zhang Y."/>
            <person name="Zimin A.V."/>
            <person name="Baldwin J."/>
            <person name="Abdouelleil A."/>
            <person name="Abdulkadir J."/>
            <person name="Abebe A."/>
            <person name="Abera B."/>
            <person name="Abreu J."/>
            <person name="Acer S.C."/>
            <person name="Aftuck L."/>
            <person name="Alexander A."/>
            <person name="An P."/>
            <person name="Anderson E."/>
            <person name="Anderson S."/>
            <person name="Arachi H."/>
            <person name="Azer M."/>
            <person name="Bachantsang P."/>
            <person name="Barry A."/>
            <person name="Bayul T."/>
            <person name="Berlin A."/>
            <person name="Bessette D."/>
            <person name="Bloom T."/>
            <person name="Blye J."/>
            <person name="Boguslavskiy L."/>
            <person name="Bonnet C."/>
            <person name="Boukhgalter B."/>
            <person name="Bourzgui I."/>
            <person name="Brown A."/>
            <person name="Cahill P."/>
            <person name="Channer S."/>
            <person name="Cheshatsang Y."/>
            <person name="Chuda L."/>
            <person name="Citroen M."/>
            <person name="Collymore A."/>
            <person name="Cooke P."/>
            <person name="Costello M."/>
            <person name="D'Aco K."/>
            <person name="Daza R."/>
            <person name="De Haan G."/>
            <person name="DeGray S."/>
            <person name="DeMaso C."/>
            <person name="Dhargay N."/>
            <person name="Dooley K."/>
            <person name="Dooley E."/>
            <person name="Doricent M."/>
            <person name="Dorje P."/>
            <person name="Dorjee K."/>
            <person name="Dupes A."/>
            <person name="Elong R."/>
            <person name="Falk J."/>
            <person name="Farina A."/>
            <person name="Faro S."/>
            <person name="Ferguson D."/>
            <person name="Fisher S."/>
            <person name="Foley C.D."/>
            <person name="Franke A."/>
            <person name="Friedrich D."/>
            <person name="Gadbois L."/>
            <person name="Gearin G."/>
            <person name="Gearin C.R."/>
            <person name="Giannoukos G."/>
            <person name="Goode T."/>
            <person name="Graham J."/>
            <person name="Grandbois E."/>
            <person name="Grewal S."/>
            <person name="Gyaltsen K."/>
            <person name="Hafez N."/>
            <person name="Hagos B."/>
            <person name="Hall J."/>
            <person name="Henson C."/>
            <person name="Hollinger A."/>
            <person name="Honan T."/>
            <person name="Huard M.D."/>
            <person name="Hughes L."/>
            <person name="Hurhula B."/>
            <person name="Husby M.E."/>
            <person name="Kamat A."/>
            <person name="Kanga B."/>
            <person name="Kashin S."/>
            <person name="Khazanovich D."/>
            <person name="Kisner P."/>
            <person name="Lance K."/>
            <person name="Lara M."/>
            <person name="Lee W."/>
            <person name="Lennon N."/>
            <person name="Letendre F."/>
            <person name="LeVine R."/>
            <person name="Lipovsky A."/>
            <person name="Liu X."/>
            <person name="Liu J."/>
            <person name="Liu S."/>
            <person name="Lokyitsang T."/>
            <person name="Lokyitsang Y."/>
            <person name="Lubonja R."/>
            <person name="Lui A."/>
            <person name="MacDonald P."/>
            <person name="Magnisalis V."/>
            <person name="Maru K."/>
            <person name="Matthews C."/>
            <person name="McCusker W."/>
            <person name="McDonough S."/>
            <person name="Mehta T."/>
            <person name="Meldrim J."/>
            <person name="Meneus L."/>
            <person name="Mihai O."/>
            <person name="Mihalev A."/>
            <person name="Mihova T."/>
            <person name="Mittelman R."/>
            <person name="Mlenga V."/>
            <person name="Montmayeur A."/>
            <person name="Mulrain L."/>
            <person name="Navidi A."/>
            <person name="Naylor J."/>
            <person name="Negash T."/>
            <person name="Nguyen T."/>
            <person name="Nguyen N."/>
            <person name="Nicol R."/>
            <person name="Norbu C."/>
            <person name="Norbu N."/>
            <person name="Novod N."/>
            <person name="O'Neill B."/>
            <person name="Osman S."/>
            <person name="Markiewicz E."/>
            <person name="Oyono O.L."/>
            <person name="Patti C."/>
            <person name="Phunkhang P."/>
            <person name="Pierre F."/>
            <person name="Priest M."/>
            <person name="Raghuraman S."/>
            <person name="Rege F."/>
            <person name="Reyes R."/>
            <person name="Rise C."/>
            <person name="Rogov P."/>
            <person name="Ross K."/>
            <person name="Ryan E."/>
            <person name="Settipalli S."/>
            <person name="Shea T."/>
            <person name="Sherpa N."/>
            <person name="Shi L."/>
            <person name="Shih D."/>
            <person name="Sparrow T."/>
            <person name="Spaulding J."/>
            <person name="Stalker J."/>
            <person name="Stange-Thomann N."/>
            <person name="Stavropoulos S."/>
            <person name="Stone C."/>
            <person name="Strader C."/>
            <person name="Tesfaye S."/>
            <person name="Thomson T."/>
            <person name="Thoulutsang Y."/>
            <person name="Thoulutsang D."/>
            <person name="Topham K."/>
            <person name="Topping I."/>
            <person name="Tsamla T."/>
            <person name="Vassiliev H."/>
            <person name="Vo A."/>
            <person name="Wangchuk T."/>
            <person name="Wangdi T."/>
            <person name="Weiand M."/>
            <person name="Wilkinson J."/>
            <person name="Wilson A."/>
            <person name="Yadav S."/>
            <person name="Young G."/>
            <person name="Yu Q."/>
            <person name="Zembek L."/>
            <person name="Zhong D."/>
            <person name="Zimmer A."/>
            <person name="Zwirko Z."/>
            <person name="Jaffe D.B."/>
            <person name="Alvarez P."/>
            <person name="Brockman W."/>
            <person name="Butler J."/>
            <person name="Chin C."/>
            <person name="Gnerre S."/>
            <person name="Grabherr M."/>
            <person name="Kleber M."/>
            <person name="Mauceli E."/>
            <person name="MacCallum I."/>
        </authorList>
    </citation>
    <scope>NUCLEOTIDE SEQUENCE [LARGE SCALE GENOMIC DNA]</scope>
    <source>
        <strain evidence="3">white501</strain>
    </source>
</reference>
<keyword evidence="3" id="KW-1185">Reference proteome</keyword>
<protein>
    <submittedName>
        <fullName evidence="2">GD14362</fullName>
    </submittedName>
</protein>
<evidence type="ECO:0000259" key="1">
    <source>
        <dbReference type="PROSITE" id="PS50238"/>
    </source>
</evidence>
<evidence type="ECO:0000313" key="3">
    <source>
        <dbReference type="Proteomes" id="UP000000304"/>
    </source>
</evidence>
<accession>B4QR63</accession>